<evidence type="ECO:0000313" key="2">
    <source>
        <dbReference type="EMBL" id="EGB04530.1"/>
    </source>
</evidence>
<reference evidence="2 3" key="1">
    <citation type="journal article" date="2011" name="Proc. Natl. Acad. Sci. U.S.A.">
        <title>Niche of harmful alga Aureococcus anophagefferens revealed through ecogenomics.</title>
        <authorList>
            <person name="Gobler C.J."/>
            <person name="Berry D.L."/>
            <person name="Dyhrman S.T."/>
            <person name="Wilhelm S.W."/>
            <person name="Salamov A."/>
            <person name="Lobanov A.V."/>
            <person name="Zhang Y."/>
            <person name="Collier J.L."/>
            <person name="Wurch L.L."/>
            <person name="Kustka A.B."/>
            <person name="Dill B.D."/>
            <person name="Shah M."/>
            <person name="VerBerkmoes N.C."/>
            <person name="Kuo A."/>
            <person name="Terry A."/>
            <person name="Pangilinan J."/>
            <person name="Lindquist E.A."/>
            <person name="Lucas S."/>
            <person name="Paulsen I.T."/>
            <person name="Hattenrath-Lehmann T.K."/>
            <person name="Talmage S.C."/>
            <person name="Walker E.A."/>
            <person name="Koch F."/>
            <person name="Burson A.M."/>
            <person name="Marcoval M.A."/>
            <person name="Tang Y.Z."/>
            <person name="Lecleir G.R."/>
            <person name="Coyne K.J."/>
            <person name="Berg G.M."/>
            <person name="Bertrand E.M."/>
            <person name="Saito M.A."/>
            <person name="Gladyshev V.N."/>
            <person name="Grigoriev I.V."/>
        </authorList>
    </citation>
    <scope>NUCLEOTIDE SEQUENCE [LARGE SCALE GENOMIC DNA]</scope>
    <source>
        <strain evidence="3">CCMP 1984</strain>
    </source>
</reference>
<feature type="compositionally biased region" description="Basic residues" evidence="1">
    <location>
        <begin position="797"/>
        <end position="809"/>
    </location>
</feature>
<dbReference type="EMBL" id="GL833150">
    <property type="protein sequence ID" value="EGB04530.1"/>
    <property type="molecule type" value="Genomic_DNA"/>
</dbReference>
<organism evidence="3">
    <name type="scientific">Aureococcus anophagefferens</name>
    <name type="common">Harmful bloom alga</name>
    <dbReference type="NCBI Taxonomy" id="44056"/>
    <lineage>
        <taxon>Eukaryota</taxon>
        <taxon>Sar</taxon>
        <taxon>Stramenopiles</taxon>
        <taxon>Ochrophyta</taxon>
        <taxon>Pelagophyceae</taxon>
        <taxon>Pelagomonadales</taxon>
        <taxon>Pelagomonadaceae</taxon>
        <taxon>Aureococcus</taxon>
    </lineage>
</organism>
<sequence>MATRGGKFQSAGGTKAMNLTEKCSHLIRGPVLRDQTRRFLRGGNNPGQNATYGHPLPLIVGSNLHARVTTTTAAAAAAAATTTTTTERPTNPALLKGIDWGDDTRSPMLREFDRHEKGVEGINRAPSQPPKDRLSHHAIGSTSRLRMCFGLTLAEHEAAGIVCISFNISCALRAINIPKFIIDCEVYSVKGGNAVLAVLPFIARVQEPSKVLIRAARLGLLESLLGNGRSVADDGKFSPGQPVGATNGMCLVDAGPSESLGYGQLGAYAIRSNTFASRLVHHVLGDKPGTVPHEGATGTVLESLRHSAVVAQLLALGPAPAPLAVIAKFMGQVAQIFADLLRQTPTSKCYCKMRALRLQRTGQLWHIELESSDGSGMHHSIYAEHVILALGAFQEAPRLNQRHHQTKVVCSNDVLSKGGLQMIRAKLGPKHGKVCVVGGAHSAFSVAWLCLRGESTQCEILNTTSAVSSIHNTHTAAKSPHRSLGSNTTAPVVTNLESTSVICVEQQIRDRTDQSSASSPPTDESLKSIGFAPNASDVTLAPLPPLEISCARTQLVAPSSLPCAAALPQAATIHLSLNILHRSPVRVFYVSKRDADADGYRDYKQTNRHGQVHAFAGLRGDAKNFFNDVIRGREPRVRLCQVKPGGSKSLITRCFDEAHVIVCLRTAQGQIQVDQRGRILCGISDCMPNLYGNGHGYGLPATYENGELDGSKGRADGVAVYMKQGAAVILHEILGDRYSGPPPHISPDRPPPPKLVAANPEKQLAHVDRLCQPRPPVPSTPHHCAGCIASPVSKVTRGSKRPKHGKKVTPPRPCTLIDHPPNTFPAPEKVPLFNSIS</sequence>
<dbReference type="Proteomes" id="UP000002729">
    <property type="component" value="Unassembled WGS sequence"/>
</dbReference>
<feature type="region of interest" description="Disordered" evidence="1">
    <location>
        <begin position="78"/>
        <end position="97"/>
    </location>
</feature>
<protein>
    <submittedName>
        <fullName evidence="2">Uncharacterized protein</fullName>
    </submittedName>
</protein>
<dbReference type="eggNOG" id="ENOG502RV74">
    <property type="taxonomic scope" value="Eukaryota"/>
</dbReference>
<dbReference type="GeneID" id="20226096"/>
<proteinExistence type="predicted"/>
<feature type="region of interest" description="Disordered" evidence="1">
    <location>
        <begin position="509"/>
        <end position="530"/>
    </location>
</feature>
<dbReference type="AlphaFoldDB" id="F0YK52"/>
<gene>
    <name evidence="2" type="ORF">AURANDRAFT_67144</name>
</gene>
<dbReference type="InterPro" id="IPR036188">
    <property type="entry name" value="FAD/NAD-bd_sf"/>
</dbReference>
<keyword evidence="3" id="KW-1185">Reference proteome</keyword>
<name>F0YK52_AURAN</name>
<evidence type="ECO:0000313" key="3">
    <source>
        <dbReference type="Proteomes" id="UP000002729"/>
    </source>
</evidence>
<dbReference type="SUPFAM" id="SSF51905">
    <property type="entry name" value="FAD/NAD(P)-binding domain"/>
    <property type="match status" value="1"/>
</dbReference>
<dbReference type="Gene3D" id="3.50.50.60">
    <property type="entry name" value="FAD/NAD(P)-binding domain"/>
    <property type="match status" value="1"/>
</dbReference>
<dbReference type="KEGG" id="aaf:AURANDRAFT_67144"/>
<dbReference type="InParanoid" id="F0YK52"/>
<feature type="region of interest" description="Disordered" evidence="1">
    <location>
        <begin position="794"/>
        <end position="837"/>
    </location>
</feature>
<accession>F0YK52</accession>
<evidence type="ECO:0000256" key="1">
    <source>
        <dbReference type="SAM" id="MobiDB-lite"/>
    </source>
</evidence>
<dbReference type="OrthoDB" id="19679at2759"/>
<dbReference type="RefSeq" id="XP_009040783.1">
    <property type="nucleotide sequence ID" value="XM_009042535.1"/>
</dbReference>